<dbReference type="InterPro" id="IPR012349">
    <property type="entry name" value="Split_barrel_FMN-bd"/>
</dbReference>
<comment type="catalytic activity">
    <reaction evidence="2">
        <text>oxidized coenzyme F420-(gamma-L-Glu)(n) + a quinol + H(+) = reduced coenzyme F420-(gamma-L-Glu)(n) + a quinone</text>
        <dbReference type="Rhea" id="RHEA:39663"/>
        <dbReference type="Rhea" id="RHEA-COMP:12939"/>
        <dbReference type="Rhea" id="RHEA-COMP:14378"/>
        <dbReference type="ChEBI" id="CHEBI:15378"/>
        <dbReference type="ChEBI" id="CHEBI:24646"/>
        <dbReference type="ChEBI" id="CHEBI:132124"/>
        <dbReference type="ChEBI" id="CHEBI:133980"/>
        <dbReference type="ChEBI" id="CHEBI:139511"/>
    </reaction>
</comment>
<dbReference type="Proteomes" id="UP001602245">
    <property type="component" value="Unassembled WGS sequence"/>
</dbReference>
<dbReference type="SUPFAM" id="SSF50475">
    <property type="entry name" value="FMN-binding split barrel"/>
    <property type="match status" value="1"/>
</dbReference>
<dbReference type="InterPro" id="IPR004378">
    <property type="entry name" value="F420H2_quin_Rdtase"/>
</dbReference>
<evidence type="ECO:0000256" key="2">
    <source>
        <dbReference type="ARBA" id="ARBA00049106"/>
    </source>
</evidence>
<dbReference type="EMBL" id="JBIAZU010000002">
    <property type="protein sequence ID" value="MFF5290285.1"/>
    <property type="molecule type" value="Genomic_DNA"/>
</dbReference>
<accession>A0ABW6WAE5</accession>
<proteinExistence type="inferred from homology"/>
<dbReference type="Gene3D" id="2.30.110.10">
    <property type="entry name" value="Electron Transport, Fmn-binding Protein, Chain A"/>
    <property type="match status" value="1"/>
</dbReference>
<dbReference type="PANTHER" id="PTHR39428:SF1">
    <property type="entry name" value="F420H(2)-DEPENDENT QUINONE REDUCTASE RV1261C"/>
    <property type="match status" value="1"/>
</dbReference>
<dbReference type="RefSeq" id="WP_040432143.1">
    <property type="nucleotide sequence ID" value="NZ_JBIAZU010000002.1"/>
</dbReference>
<comment type="similarity">
    <text evidence="1">Belongs to the F420H(2)-dependent quinone reductase family.</text>
</comment>
<dbReference type="NCBIfam" id="TIGR00026">
    <property type="entry name" value="hi_GC_TIGR00026"/>
    <property type="match status" value="1"/>
</dbReference>
<reference evidence="3 4" key="1">
    <citation type="submission" date="2024-10" db="EMBL/GenBank/DDBJ databases">
        <title>The Natural Products Discovery Center: Release of the First 8490 Sequenced Strains for Exploring Actinobacteria Biosynthetic Diversity.</title>
        <authorList>
            <person name="Kalkreuter E."/>
            <person name="Kautsar S.A."/>
            <person name="Yang D."/>
            <person name="Bader C.D."/>
            <person name="Teijaro C.N."/>
            <person name="Fluegel L."/>
            <person name="Davis C.M."/>
            <person name="Simpson J.R."/>
            <person name="Lauterbach L."/>
            <person name="Steele A.D."/>
            <person name="Gui C."/>
            <person name="Meng S."/>
            <person name="Li G."/>
            <person name="Viehrig K."/>
            <person name="Ye F."/>
            <person name="Su P."/>
            <person name="Kiefer A.F."/>
            <person name="Nichols A."/>
            <person name="Cepeda A.J."/>
            <person name="Yan W."/>
            <person name="Fan B."/>
            <person name="Jiang Y."/>
            <person name="Adhikari A."/>
            <person name="Zheng C.-J."/>
            <person name="Schuster L."/>
            <person name="Cowan T.M."/>
            <person name="Smanski M.J."/>
            <person name="Chevrette M.G."/>
            <person name="De Carvalho L.P.S."/>
            <person name="Shen B."/>
        </authorList>
    </citation>
    <scope>NUCLEOTIDE SEQUENCE [LARGE SCALE GENOMIC DNA]</scope>
    <source>
        <strain evidence="3 4">NPDC000087</strain>
    </source>
</reference>
<dbReference type="PANTHER" id="PTHR39428">
    <property type="entry name" value="F420H(2)-DEPENDENT QUINONE REDUCTASE RV1261C"/>
    <property type="match status" value="1"/>
</dbReference>
<name>A0ABW6WAE5_9ACTN</name>
<organism evidence="3 4">
    <name type="scientific">Paractinoplanes globisporus</name>
    <dbReference type="NCBI Taxonomy" id="113565"/>
    <lineage>
        <taxon>Bacteria</taxon>
        <taxon>Bacillati</taxon>
        <taxon>Actinomycetota</taxon>
        <taxon>Actinomycetes</taxon>
        <taxon>Micromonosporales</taxon>
        <taxon>Micromonosporaceae</taxon>
        <taxon>Paractinoplanes</taxon>
    </lineage>
</organism>
<evidence type="ECO:0000256" key="1">
    <source>
        <dbReference type="ARBA" id="ARBA00008710"/>
    </source>
</evidence>
<protein>
    <submittedName>
        <fullName evidence="3">Nitroreductase family deazaflavin-dependent oxidoreductase</fullName>
    </submittedName>
</protein>
<keyword evidence="4" id="KW-1185">Reference proteome</keyword>
<evidence type="ECO:0000313" key="4">
    <source>
        <dbReference type="Proteomes" id="UP001602245"/>
    </source>
</evidence>
<dbReference type="Pfam" id="PF04075">
    <property type="entry name" value="F420H2_quin_red"/>
    <property type="match status" value="1"/>
</dbReference>
<evidence type="ECO:0000313" key="3">
    <source>
        <dbReference type="EMBL" id="MFF5290285.1"/>
    </source>
</evidence>
<comment type="caution">
    <text evidence="3">The sequence shown here is derived from an EMBL/GenBank/DDBJ whole genome shotgun (WGS) entry which is preliminary data.</text>
</comment>
<sequence>MNKIRRSGEGSNMLILSTVGRKSGEPRQTPVRWFPGGEGSWLIVASANGAAGNPAWYFNLAAQPEVTIEVQGRTVQVIATQLAGAEREAAWARITAASPQFAGYERKTDREMPVLRLTPREPGAA</sequence>
<gene>
    <name evidence="3" type="ORF">ACFY35_12630</name>
</gene>